<evidence type="ECO:0000256" key="5">
    <source>
        <dbReference type="ARBA" id="ARBA00023136"/>
    </source>
</evidence>
<dbReference type="NCBIfam" id="TIGR01145">
    <property type="entry name" value="ATP_synt_delta"/>
    <property type="match status" value="1"/>
</dbReference>
<keyword evidence="6 8" id="KW-0139">CF(1)</keyword>
<evidence type="ECO:0000256" key="3">
    <source>
        <dbReference type="ARBA" id="ARBA00022781"/>
    </source>
</evidence>
<accession>A0A941E6R7</accession>
<keyword evidence="4 8" id="KW-0406">Ion transport</keyword>
<proteinExistence type="inferred from homology"/>
<keyword evidence="3 8" id="KW-0375">Hydrogen ion transport</keyword>
<dbReference type="PRINTS" id="PR00125">
    <property type="entry name" value="ATPASEDELTA"/>
</dbReference>
<keyword evidence="7 8" id="KW-0066">ATP synthesis</keyword>
<keyword evidence="5 8" id="KW-0472">Membrane</keyword>
<organism evidence="9 10">
    <name type="scientific">Actinospica acidithermotolerans</name>
    <dbReference type="NCBI Taxonomy" id="2828514"/>
    <lineage>
        <taxon>Bacteria</taxon>
        <taxon>Bacillati</taxon>
        <taxon>Actinomycetota</taxon>
        <taxon>Actinomycetes</taxon>
        <taxon>Catenulisporales</taxon>
        <taxon>Actinospicaceae</taxon>
        <taxon>Actinospica</taxon>
    </lineage>
</organism>
<evidence type="ECO:0000256" key="2">
    <source>
        <dbReference type="ARBA" id="ARBA00022448"/>
    </source>
</evidence>
<dbReference type="PANTHER" id="PTHR11910">
    <property type="entry name" value="ATP SYNTHASE DELTA CHAIN"/>
    <property type="match status" value="1"/>
</dbReference>
<dbReference type="GO" id="GO:0045259">
    <property type="term" value="C:proton-transporting ATP synthase complex"/>
    <property type="evidence" value="ECO:0007669"/>
    <property type="project" value="UniProtKB-KW"/>
</dbReference>
<dbReference type="HAMAP" id="MF_01416">
    <property type="entry name" value="ATP_synth_delta_bact"/>
    <property type="match status" value="1"/>
</dbReference>
<comment type="caution">
    <text evidence="9">The sequence shown here is derived from an EMBL/GenBank/DDBJ whole genome shotgun (WGS) entry which is preliminary data.</text>
</comment>
<dbReference type="InterPro" id="IPR020781">
    <property type="entry name" value="ATPase_OSCP/d_CS"/>
</dbReference>
<evidence type="ECO:0000313" key="10">
    <source>
        <dbReference type="Proteomes" id="UP000676325"/>
    </source>
</evidence>
<evidence type="ECO:0000256" key="6">
    <source>
        <dbReference type="ARBA" id="ARBA00023196"/>
    </source>
</evidence>
<protein>
    <recommendedName>
        <fullName evidence="8">ATP synthase subunit delta</fullName>
    </recommendedName>
    <alternativeName>
        <fullName evidence="8">ATP synthase F(1) sector subunit delta</fullName>
    </alternativeName>
    <alternativeName>
        <fullName evidence="8">F-type ATPase subunit delta</fullName>
        <shortName evidence="8">F-ATPase subunit delta</shortName>
    </alternativeName>
</protein>
<dbReference type="GO" id="GO:0046933">
    <property type="term" value="F:proton-transporting ATP synthase activity, rotational mechanism"/>
    <property type="evidence" value="ECO:0007669"/>
    <property type="project" value="UniProtKB-UniRule"/>
</dbReference>
<evidence type="ECO:0000256" key="7">
    <source>
        <dbReference type="ARBA" id="ARBA00023310"/>
    </source>
</evidence>
<gene>
    <name evidence="8" type="primary">atpH</name>
    <name evidence="9" type="ORF">KDK95_01490</name>
</gene>
<name>A0A941E6R7_9ACTN</name>
<sequence length="270" mass="28501">MRGASRESLKAARESLAALTAVPTTDVTALSDDLAAIAALLDGEVSLRRLLTDPARSGEQRSQLAAGLLRGKVGENAVELVAGVVRSRWSQPRDLADALDELSVEAELALAERAGALDAVEDDLFRFGRILAAEPELAQGLSQRIPLRQRSGLVDSLLAGKANPSAVRLIQRVVANPRTGSVLDGVERLSAIAASHRERITALVTAVVPLTEAQRERLTAILARGYGKQIRLNVELDPALIGGMTIRIGDDIIDGSLATKLAEAARGFAA</sequence>
<evidence type="ECO:0000256" key="1">
    <source>
        <dbReference type="ARBA" id="ARBA00004370"/>
    </source>
</evidence>
<comment type="subcellular location">
    <subcellularLocation>
        <location evidence="8">Cell membrane</location>
        <topology evidence="8">Peripheral membrane protein</topology>
    </subcellularLocation>
    <subcellularLocation>
        <location evidence="1">Membrane</location>
    </subcellularLocation>
</comment>
<dbReference type="EMBL" id="JAGSOH010000002">
    <property type="protein sequence ID" value="MBR7824963.1"/>
    <property type="molecule type" value="Genomic_DNA"/>
</dbReference>
<dbReference type="Proteomes" id="UP000676325">
    <property type="component" value="Unassembled WGS sequence"/>
</dbReference>
<keyword evidence="8" id="KW-1003">Cell membrane</keyword>
<comment type="function">
    <text evidence="8">This protein is part of the stalk that links CF(0) to CF(1). It either transmits conformational changes from CF(0) to CF(1) or is implicated in proton conduction.</text>
</comment>
<dbReference type="AlphaFoldDB" id="A0A941E6R7"/>
<keyword evidence="2 8" id="KW-0813">Transport</keyword>
<dbReference type="Pfam" id="PF00213">
    <property type="entry name" value="OSCP"/>
    <property type="match status" value="1"/>
</dbReference>
<reference evidence="9" key="1">
    <citation type="submission" date="2021-04" db="EMBL/GenBank/DDBJ databases">
        <title>Genome based classification of Actinospica acidithermotolerans sp. nov., an actinobacterium isolated from an Indonesian hot spring.</title>
        <authorList>
            <person name="Kusuma A.B."/>
            <person name="Putra K.E."/>
            <person name="Nafisah S."/>
            <person name="Loh J."/>
            <person name="Nouioui I."/>
            <person name="Goodfellow M."/>
        </authorList>
    </citation>
    <scope>NUCLEOTIDE SEQUENCE</scope>
    <source>
        <strain evidence="9">MGRD01-02</strain>
    </source>
</reference>
<dbReference type="GO" id="GO:0005886">
    <property type="term" value="C:plasma membrane"/>
    <property type="evidence" value="ECO:0007669"/>
    <property type="project" value="UniProtKB-SubCell"/>
</dbReference>
<dbReference type="RefSeq" id="WP_212516114.1">
    <property type="nucleotide sequence ID" value="NZ_JAGSOH010000002.1"/>
</dbReference>
<dbReference type="NCBIfam" id="NF009967">
    <property type="entry name" value="PRK13430.1"/>
    <property type="match status" value="1"/>
</dbReference>
<evidence type="ECO:0000256" key="4">
    <source>
        <dbReference type="ARBA" id="ARBA00023065"/>
    </source>
</evidence>
<keyword evidence="10" id="KW-1185">Reference proteome</keyword>
<comment type="similarity">
    <text evidence="8">Belongs to the ATPase delta chain family.</text>
</comment>
<dbReference type="PROSITE" id="PS00389">
    <property type="entry name" value="ATPASE_DELTA"/>
    <property type="match status" value="1"/>
</dbReference>
<evidence type="ECO:0000313" key="9">
    <source>
        <dbReference type="EMBL" id="MBR7824963.1"/>
    </source>
</evidence>
<comment type="function">
    <text evidence="8">F(1)F(0) ATP synthase produces ATP from ADP in the presence of a proton or sodium gradient. F-type ATPases consist of two structural domains, F(1) containing the extramembraneous catalytic core and F(0) containing the membrane proton channel, linked together by a central stalk and a peripheral stalk. During catalysis, ATP synthesis in the catalytic domain of F(1) is coupled via a rotary mechanism of the central stalk subunits to proton translocation.</text>
</comment>
<dbReference type="InterPro" id="IPR000711">
    <property type="entry name" value="ATPase_OSCP/dsu"/>
</dbReference>
<evidence type="ECO:0000256" key="8">
    <source>
        <dbReference type="HAMAP-Rule" id="MF_01416"/>
    </source>
</evidence>